<keyword evidence="6 7" id="KW-0961">Cell wall biogenesis/degradation</keyword>
<dbReference type="GO" id="GO:0008932">
    <property type="term" value="F:lytic endotransglycosylase activity"/>
    <property type="evidence" value="ECO:0007669"/>
    <property type="project" value="UniProtKB-UniRule"/>
</dbReference>
<comment type="catalytic activity">
    <reaction evidence="7">
        <text>a peptidoglycan chain = a peptidoglycan chain with N-acetyl-1,6-anhydromuramyl-[peptide] at the reducing end + a peptidoglycan chain with N-acetylglucosamine at the non-reducing end.</text>
        <dbReference type="EC" id="4.2.2.29"/>
    </reaction>
</comment>
<dbReference type="HAMAP" id="MF_02065">
    <property type="entry name" value="MltG"/>
    <property type="match status" value="1"/>
</dbReference>
<feature type="transmembrane region" description="Helical" evidence="7">
    <location>
        <begin position="28"/>
        <end position="48"/>
    </location>
</feature>
<organism evidence="9 10">
    <name type="scientific">Stackebrandtia albiflava</name>
    <dbReference type="NCBI Taxonomy" id="406432"/>
    <lineage>
        <taxon>Bacteria</taxon>
        <taxon>Bacillati</taxon>
        <taxon>Actinomycetota</taxon>
        <taxon>Actinomycetes</taxon>
        <taxon>Glycomycetales</taxon>
        <taxon>Glycomycetaceae</taxon>
        <taxon>Stackebrandtia</taxon>
    </lineage>
</organism>
<dbReference type="NCBIfam" id="TIGR00247">
    <property type="entry name" value="endolytic transglycosylase MltG"/>
    <property type="match status" value="1"/>
</dbReference>
<evidence type="ECO:0000256" key="1">
    <source>
        <dbReference type="ARBA" id="ARBA00022475"/>
    </source>
</evidence>
<keyword evidence="10" id="KW-1185">Reference proteome</keyword>
<dbReference type="EC" id="4.2.2.29" evidence="7"/>
<dbReference type="InterPro" id="IPR003770">
    <property type="entry name" value="MLTG-like"/>
</dbReference>
<evidence type="ECO:0000256" key="8">
    <source>
        <dbReference type="SAM" id="MobiDB-lite"/>
    </source>
</evidence>
<feature type="compositionally biased region" description="Acidic residues" evidence="8">
    <location>
        <begin position="1"/>
        <end position="10"/>
    </location>
</feature>
<dbReference type="AlphaFoldDB" id="A0A562VDS3"/>
<feature type="region of interest" description="Disordered" evidence="8">
    <location>
        <begin position="1"/>
        <end position="20"/>
    </location>
</feature>
<comment type="similarity">
    <text evidence="7">Belongs to the transglycosylase MltG family.</text>
</comment>
<keyword evidence="3 7" id="KW-1133">Transmembrane helix</keyword>
<accession>A0A562VDS3</accession>
<gene>
    <name evidence="7" type="primary">mltG</name>
    <name evidence="9" type="ORF">LX16_1735</name>
</gene>
<evidence type="ECO:0000256" key="7">
    <source>
        <dbReference type="HAMAP-Rule" id="MF_02065"/>
    </source>
</evidence>
<name>A0A562VDS3_9ACTN</name>
<proteinExistence type="inferred from homology"/>
<dbReference type="Proteomes" id="UP000321617">
    <property type="component" value="Unassembled WGS sequence"/>
</dbReference>
<sequence>MLDELPFEADDAAKPRSHRRRRRGRSGLTLLLVVVLLGTLGVGGWFGYQKVQDMFGSEDFEGDGNGTEVAVEIPEGALLADIATVLFDEGVVASTGAFIEAAEANSDSKGIQPGIYTLQEEMSGEAAVLALLNPENRETNGFTIPEGLETFTIYERLEEATGIPVEEFEAAAEDPEALGVADFWFTRTDGKEVMKSIEGFLYPETYTFPPNATAAEILSMMVAQFNSVVTEMGFIEKAENDLNISPYEALIVASLAQAEAGVPGDIGKIARVAYNRLYKDFACSGELFNCLEFDVTTNYGLMVAGGEKKPSGELTDAEMDDPDNLWSTHAYAGLPPTAINSPGLLALEGAVSPPPGEWLFFVAIDKEGNSAFAETADEHAENEQIARDNGIL</sequence>
<comment type="caution">
    <text evidence="9">The sequence shown here is derived from an EMBL/GenBank/DDBJ whole genome shotgun (WGS) entry which is preliminary data.</text>
</comment>
<evidence type="ECO:0000256" key="3">
    <source>
        <dbReference type="ARBA" id="ARBA00022989"/>
    </source>
</evidence>
<keyword evidence="2 7" id="KW-0812">Transmembrane</keyword>
<dbReference type="GO" id="GO:0071555">
    <property type="term" value="P:cell wall organization"/>
    <property type="evidence" value="ECO:0007669"/>
    <property type="project" value="UniProtKB-KW"/>
</dbReference>
<reference evidence="9 10" key="1">
    <citation type="journal article" date="2013" name="Stand. Genomic Sci.">
        <title>Genomic Encyclopedia of Type Strains, Phase I: The one thousand microbial genomes (KMG-I) project.</title>
        <authorList>
            <person name="Kyrpides N.C."/>
            <person name="Woyke T."/>
            <person name="Eisen J.A."/>
            <person name="Garrity G."/>
            <person name="Lilburn T.G."/>
            <person name="Beck B.J."/>
            <person name="Whitman W.B."/>
            <person name="Hugenholtz P."/>
            <person name="Klenk H.P."/>
        </authorList>
    </citation>
    <scope>NUCLEOTIDE SEQUENCE [LARGE SCALE GENOMIC DNA]</scope>
    <source>
        <strain evidence="9 10">DSM 45044</strain>
    </source>
</reference>
<dbReference type="PANTHER" id="PTHR30518">
    <property type="entry name" value="ENDOLYTIC MUREIN TRANSGLYCOSYLASE"/>
    <property type="match status" value="1"/>
</dbReference>
<evidence type="ECO:0000256" key="2">
    <source>
        <dbReference type="ARBA" id="ARBA00022692"/>
    </source>
</evidence>
<keyword evidence="5 7" id="KW-0456">Lyase</keyword>
<comment type="subcellular location">
    <subcellularLocation>
        <location evidence="7">Cell membrane</location>
        <topology evidence="7">Single-pass membrane protein</topology>
    </subcellularLocation>
</comment>
<dbReference type="EMBL" id="VLLL01000005">
    <property type="protein sequence ID" value="TWJ16015.1"/>
    <property type="molecule type" value="Genomic_DNA"/>
</dbReference>
<evidence type="ECO:0000256" key="4">
    <source>
        <dbReference type="ARBA" id="ARBA00023136"/>
    </source>
</evidence>
<feature type="site" description="Important for catalytic activity" evidence="7">
    <location>
        <position position="259"/>
    </location>
</feature>
<evidence type="ECO:0000256" key="6">
    <source>
        <dbReference type="ARBA" id="ARBA00023316"/>
    </source>
</evidence>
<dbReference type="Gene3D" id="3.30.1490.480">
    <property type="entry name" value="Endolytic murein transglycosylase"/>
    <property type="match status" value="1"/>
</dbReference>
<keyword evidence="4 7" id="KW-0472">Membrane</keyword>
<dbReference type="Pfam" id="PF02618">
    <property type="entry name" value="YceG"/>
    <property type="match status" value="1"/>
</dbReference>
<comment type="function">
    <text evidence="7">Functions as a peptidoglycan terminase that cleaves nascent peptidoglycan strands endolytically to terminate their elongation.</text>
</comment>
<dbReference type="PANTHER" id="PTHR30518:SF2">
    <property type="entry name" value="ENDOLYTIC MUREIN TRANSGLYCOSYLASE"/>
    <property type="match status" value="1"/>
</dbReference>
<evidence type="ECO:0000256" key="5">
    <source>
        <dbReference type="ARBA" id="ARBA00023239"/>
    </source>
</evidence>
<dbReference type="GO" id="GO:0005886">
    <property type="term" value="C:plasma membrane"/>
    <property type="evidence" value="ECO:0007669"/>
    <property type="project" value="UniProtKB-SubCell"/>
</dbReference>
<dbReference type="RefSeq" id="WP_147135685.1">
    <property type="nucleotide sequence ID" value="NZ_BAABIJ010000001.1"/>
</dbReference>
<protein>
    <recommendedName>
        <fullName evidence="7">Endolytic murein transglycosylase</fullName>
        <ecNumber evidence="7">4.2.2.29</ecNumber>
    </recommendedName>
    <alternativeName>
        <fullName evidence="7">Peptidoglycan lytic transglycosylase</fullName>
    </alternativeName>
    <alternativeName>
        <fullName evidence="7">Peptidoglycan polymerization terminase</fullName>
    </alternativeName>
</protein>
<dbReference type="OrthoDB" id="9814591at2"/>
<dbReference type="GO" id="GO:0009252">
    <property type="term" value="P:peptidoglycan biosynthetic process"/>
    <property type="evidence" value="ECO:0007669"/>
    <property type="project" value="UniProtKB-UniRule"/>
</dbReference>
<keyword evidence="1 7" id="KW-1003">Cell membrane</keyword>
<evidence type="ECO:0000313" key="10">
    <source>
        <dbReference type="Proteomes" id="UP000321617"/>
    </source>
</evidence>
<evidence type="ECO:0000313" key="9">
    <source>
        <dbReference type="EMBL" id="TWJ16015.1"/>
    </source>
</evidence>